<sequence>MSYPSTPPPGYYGPPPEHPDANTALILGILGLSLCGVCAPFAWIKGRKVLAEIDAGGGRVGGRSQANAGYIMGIIGTCMLALSVLIVVGAVLLMVVSAGSSSY</sequence>
<accession>A0ABW1JPB9</accession>
<protein>
    <submittedName>
        <fullName evidence="2">DUF4190 domain-containing protein</fullName>
    </submittedName>
</protein>
<evidence type="ECO:0000313" key="2">
    <source>
        <dbReference type="EMBL" id="MFC6011301.1"/>
    </source>
</evidence>
<proteinExistence type="predicted"/>
<comment type="caution">
    <text evidence="2">The sequence shown here is derived from an EMBL/GenBank/DDBJ whole genome shotgun (WGS) entry which is preliminary data.</text>
</comment>
<keyword evidence="1" id="KW-0812">Transmembrane</keyword>
<keyword evidence="3" id="KW-1185">Reference proteome</keyword>
<evidence type="ECO:0000313" key="3">
    <source>
        <dbReference type="Proteomes" id="UP001596223"/>
    </source>
</evidence>
<name>A0ABW1JPB9_9NOCA</name>
<dbReference type="RefSeq" id="WP_378602699.1">
    <property type="nucleotide sequence ID" value="NZ_JBHSQN010000004.1"/>
</dbReference>
<reference evidence="3" key="1">
    <citation type="journal article" date="2019" name="Int. J. Syst. Evol. Microbiol.">
        <title>The Global Catalogue of Microorganisms (GCM) 10K type strain sequencing project: providing services to taxonomists for standard genome sequencing and annotation.</title>
        <authorList>
            <consortium name="The Broad Institute Genomics Platform"/>
            <consortium name="The Broad Institute Genome Sequencing Center for Infectious Disease"/>
            <person name="Wu L."/>
            <person name="Ma J."/>
        </authorList>
    </citation>
    <scope>NUCLEOTIDE SEQUENCE [LARGE SCALE GENOMIC DNA]</scope>
    <source>
        <strain evidence="3">CCUG 36956</strain>
    </source>
</reference>
<organism evidence="2 3">
    <name type="scientific">Nocardia lasii</name>
    <dbReference type="NCBI Taxonomy" id="1616107"/>
    <lineage>
        <taxon>Bacteria</taxon>
        <taxon>Bacillati</taxon>
        <taxon>Actinomycetota</taxon>
        <taxon>Actinomycetes</taxon>
        <taxon>Mycobacteriales</taxon>
        <taxon>Nocardiaceae</taxon>
        <taxon>Nocardia</taxon>
    </lineage>
</organism>
<gene>
    <name evidence="2" type="ORF">ACFP3H_09590</name>
</gene>
<keyword evidence="1" id="KW-0472">Membrane</keyword>
<dbReference type="EMBL" id="JBHSQN010000004">
    <property type="protein sequence ID" value="MFC6011301.1"/>
    <property type="molecule type" value="Genomic_DNA"/>
</dbReference>
<feature type="transmembrane region" description="Helical" evidence="1">
    <location>
        <begin position="24"/>
        <end position="44"/>
    </location>
</feature>
<feature type="transmembrane region" description="Helical" evidence="1">
    <location>
        <begin position="69"/>
        <end position="96"/>
    </location>
</feature>
<dbReference type="Proteomes" id="UP001596223">
    <property type="component" value="Unassembled WGS sequence"/>
</dbReference>
<evidence type="ECO:0000256" key="1">
    <source>
        <dbReference type="SAM" id="Phobius"/>
    </source>
</evidence>
<keyword evidence="1" id="KW-1133">Transmembrane helix</keyword>